<reference evidence="1" key="1">
    <citation type="submission" date="2023-04" db="EMBL/GenBank/DDBJ databases">
        <title>Draft Genome sequencing of Naganishia species isolated from polar environments using Oxford Nanopore Technology.</title>
        <authorList>
            <person name="Leo P."/>
            <person name="Venkateswaran K."/>
        </authorList>
    </citation>
    <scope>NUCLEOTIDE SEQUENCE</scope>
    <source>
        <strain evidence="1">DBVPG 5303</strain>
    </source>
</reference>
<accession>A0ACC2X5Q7</accession>
<comment type="caution">
    <text evidence="1">The sequence shown here is derived from an EMBL/GenBank/DDBJ whole genome shotgun (WGS) entry which is preliminary data.</text>
</comment>
<evidence type="ECO:0000313" key="2">
    <source>
        <dbReference type="Proteomes" id="UP001234202"/>
    </source>
</evidence>
<sequence length="469" mass="50797">MAPVNKATARTAPPRATINGTRRVLTYRGHQFLRQRVVLSVLSGKSVKIEGIRADEVEIGLRDYEVSFLRLIEKLTNGTTIEISYTGTTVLLHPGLLPGGTYTHTCPTSRGIGYFLEPLVVLGCFGKRALEITLDGITGEEGRDLSVDMIRTVTLPHLHLFGIEDGLELQIKKRGAAPLGGGRVVFRCPVVKSVKTLNFTSPGKIKRIRGISWSTRVSPQFANRMVDAARGVLNRYIPDIYLYTDVYKGEDSGKSPGYGLTLLALSNTAALHSAETISVPAPSSNTPASFETSASATSTQRFQTPEELATHAARLLLESVARGGCVDESHQWLVLLMMVLGPEDVGRCRMGALTPFSIQFLRDLYDFFSVRFKIAPLDSPLASNAVADSTANDGEATASGANGEEDGDSSSEGSETEGQVVLGMQVNEVKRYKGEEEERSGIRNGKYRPKEFMVSCVGMGYGNINRSAA</sequence>
<protein>
    <submittedName>
        <fullName evidence="1">Uncharacterized protein</fullName>
    </submittedName>
</protein>
<gene>
    <name evidence="1" type="ORF">QFC24_006354</name>
</gene>
<evidence type="ECO:0000313" key="1">
    <source>
        <dbReference type="EMBL" id="KAJ9118082.1"/>
    </source>
</evidence>
<dbReference type="Proteomes" id="UP001234202">
    <property type="component" value="Unassembled WGS sequence"/>
</dbReference>
<dbReference type="EMBL" id="JASBWV010000030">
    <property type="protein sequence ID" value="KAJ9118082.1"/>
    <property type="molecule type" value="Genomic_DNA"/>
</dbReference>
<keyword evidence="2" id="KW-1185">Reference proteome</keyword>
<organism evidence="1 2">
    <name type="scientific">Naganishia onofrii</name>
    <dbReference type="NCBI Taxonomy" id="1851511"/>
    <lineage>
        <taxon>Eukaryota</taxon>
        <taxon>Fungi</taxon>
        <taxon>Dikarya</taxon>
        <taxon>Basidiomycota</taxon>
        <taxon>Agaricomycotina</taxon>
        <taxon>Tremellomycetes</taxon>
        <taxon>Filobasidiales</taxon>
        <taxon>Filobasidiaceae</taxon>
        <taxon>Naganishia</taxon>
    </lineage>
</organism>
<proteinExistence type="predicted"/>
<name>A0ACC2X5Q7_9TREE</name>